<feature type="compositionally biased region" description="Polar residues" evidence="5">
    <location>
        <begin position="673"/>
        <end position="685"/>
    </location>
</feature>
<evidence type="ECO:0000256" key="2">
    <source>
        <dbReference type="ARBA" id="ARBA00022801"/>
    </source>
</evidence>
<evidence type="ECO:0000256" key="5">
    <source>
        <dbReference type="SAM" id="MobiDB-lite"/>
    </source>
</evidence>
<dbReference type="InterPro" id="IPR051578">
    <property type="entry name" value="GDPD"/>
</dbReference>
<dbReference type="Pfam" id="PF03105">
    <property type="entry name" value="SPX"/>
    <property type="match status" value="1"/>
</dbReference>
<dbReference type="Gene3D" id="3.20.20.190">
    <property type="entry name" value="Phosphatidylinositol (PI) phosphodiesterase"/>
    <property type="match status" value="1"/>
</dbReference>
<dbReference type="SUPFAM" id="SSF48403">
    <property type="entry name" value="Ankyrin repeat"/>
    <property type="match status" value="1"/>
</dbReference>
<keyword evidence="1" id="KW-0677">Repeat</keyword>
<dbReference type="PROSITE" id="PS50007">
    <property type="entry name" value="PIPLC_X_DOMAIN"/>
    <property type="match status" value="1"/>
</dbReference>
<dbReference type="EMBL" id="LYUB02000007">
    <property type="protein sequence ID" value="OVF08624.1"/>
    <property type="molecule type" value="Genomic_DNA"/>
</dbReference>
<organism evidence="8 9">
    <name type="scientific">Clavispora lusitaniae</name>
    <name type="common">Candida lusitaniae</name>
    <dbReference type="NCBI Taxonomy" id="36911"/>
    <lineage>
        <taxon>Eukaryota</taxon>
        <taxon>Fungi</taxon>
        <taxon>Dikarya</taxon>
        <taxon>Ascomycota</taxon>
        <taxon>Saccharomycotina</taxon>
        <taxon>Pichiomycetes</taxon>
        <taxon>Metschnikowiaceae</taxon>
        <taxon>Clavispora</taxon>
    </lineage>
</organism>
<accession>A0AA91Q023</accession>
<dbReference type="KEGG" id="clus:A9F13_07g00759"/>
<evidence type="ECO:0000313" key="9">
    <source>
        <dbReference type="Proteomes" id="UP000195602"/>
    </source>
</evidence>
<dbReference type="PANTHER" id="PTHR22958:SF1">
    <property type="entry name" value="GLYCEROPHOSPHOCHOLINE PHOSPHODIESTERASE GPCPD1"/>
    <property type="match status" value="1"/>
</dbReference>
<dbReference type="SUPFAM" id="SSF51695">
    <property type="entry name" value="PLC-like phosphodiesterases"/>
    <property type="match status" value="1"/>
</dbReference>
<evidence type="ECO:0000259" key="6">
    <source>
        <dbReference type="PROSITE" id="PS51382"/>
    </source>
</evidence>
<feature type="region of interest" description="Disordered" evidence="5">
    <location>
        <begin position="673"/>
        <end position="706"/>
    </location>
</feature>
<dbReference type="InterPro" id="IPR030395">
    <property type="entry name" value="GP_PDE_dom"/>
</dbReference>
<feature type="repeat" description="ANK" evidence="4">
    <location>
        <begin position="544"/>
        <end position="576"/>
    </location>
</feature>
<dbReference type="PROSITE" id="PS51704">
    <property type="entry name" value="GP_PDE"/>
    <property type="match status" value="1"/>
</dbReference>
<dbReference type="InterPro" id="IPR002110">
    <property type="entry name" value="Ankyrin_rpt"/>
</dbReference>
<dbReference type="SMART" id="SM00248">
    <property type="entry name" value="ANK"/>
    <property type="match status" value="4"/>
</dbReference>
<gene>
    <name evidence="8" type="ORF">A9F13_07g00759</name>
</gene>
<feature type="domain" description="GP-PDE" evidence="7">
    <location>
        <begin position="906"/>
        <end position="1259"/>
    </location>
</feature>
<proteinExistence type="predicted"/>
<dbReference type="GO" id="GO:0047389">
    <property type="term" value="F:glycerophosphocholine phosphodiesterase activity"/>
    <property type="evidence" value="ECO:0007669"/>
    <property type="project" value="TreeGrafter"/>
</dbReference>
<evidence type="ECO:0000313" key="8">
    <source>
        <dbReference type="EMBL" id="OVF08624.1"/>
    </source>
</evidence>
<keyword evidence="2" id="KW-0378">Hydrolase</keyword>
<dbReference type="CDD" id="cd14484">
    <property type="entry name" value="SPX_GDE1_like"/>
    <property type="match status" value="1"/>
</dbReference>
<name>A0AA91Q023_CLALS</name>
<dbReference type="InterPro" id="IPR004331">
    <property type="entry name" value="SPX_dom"/>
</dbReference>
<dbReference type="PROSITE" id="PS51382">
    <property type="entry name" value="SPX"/>
    <property type="match status" value="1"/>
</dbReference>
<dbReference type="Proteomes" id="UP000195602">
    <property type="component" value="Unassembled WGS sequence"/>
</dbReference>
<feature type="repeat" description="ANK" evidence="4">
    <location>
        <begin position="510"/>
        <end position="542"/>
    </location>
</feature>
<dbReference type="GO" id="GO:0046475">
    <property type="term" value="P:glycerophospholipid catabolic process"/>
    <property type="evidence" value="ECO:0007669"/>
    <property type="project" value="TreeGrafter"/>
</dbReference>
<reference evidence="8 9" key="1">
    <citation type="submission" date="2017-04" db="EMBL/GenBank/DDBJ databases">
        <title>Draft genome of the yeast Clavispora lusitaniae type strain CBS 6936.</title>
        <authorList>
            <person name="Durrens P."/>
            <person name="Klopp C."/>
            <person name="Biteau N."/>
            <person name="Fitton-Ouhabi V."/>
            <person name="Dementhon K."/>
            <person name="Accoceberry I."/>
            <person name="Sherman D.J."/>
            <person name="Noel T."/>
        </authorList>
    </citation>
    <scope>NUCLEOTIDE SEQUENCE [LARGE SCALE GENOMIC DNA]</scope>
    <source>
        <strain evidence="8 9">CBS 6936</strain>
    </source>
</reference>
<protein>
    <submittedName>
        <fullName evidence="8">Glycerophosphocholine phosphodiesterase</fullName>
    </submittedName>
</protein>
<dbReference type="InterPro" id="IPR057506">
    <property type="entry name" value="C2_GPCPD1"/>
</dbReference>
<sequence>MKFGKTFLTHQIPEWSGYYMNYKHLKKVIKTVDQFANYHTAVSPELPELISAVLSQFFYELDRDIEKVSDFYDTKFHDYQRRTDRVVHALGYSNGKVTHEVDTTDELDEIVSILLELRAVYRNLKWFGELNHKGFVKILKKLDKKLLYLTELANDQLRSSSEDGAELPQVDLPRHNKEAYLATRVEALPFANGSELQAGLDTINAILNQLGDQQLDLESSEATEAATRDLNVLKIGNNRKYSFDKEFLEEFYELIHEDNASKLMAKLQTLDSSTRSLKLLLLLLNKATLANSISCVDSLLEQLLNMSENESSAFADPLDIAGRNFFHQYVVSLGKKQVTKAQKSVFPGESAELSRLYGNKSGPDGSQLTPVSIEGLAHVLEKLDSYPQHQHLLIARDGYIRTPLHYAAQYGIKDVTKLILDYLVRWKLVDIGKSIDSVDEWGDQEGLTPVHLAVIGKHPKTLQNILNVVAVSLTCPGLLLLAARLGTDEIVRSFISARLVDINYCDAEGNYETSLYIASKLRFAPLVKFLLDSGADTELGENVFGWTPIFIACAEGFGDIVELLKAGGATYSLVDNSGWLPMEHAALRGHLDVANSVKPDNERLLLYDIDNPARNVPRVANPSSQATSLAASPFLNPTAEDMLLSTSSIEKLPEPNRNAVNEVYRQFKQLDNGSSSSVNIASTSPPELANRNFRSHSRSRSPANRRKMKPIKSFGHRFLQKDEQLILLTLGTTDLRDESNPIDLNRISLSQTFFTELDTALSLVITCCDKSTKNVIEAPVVIDLPLEDQHGSATDPISFKLTGGVDSTNVYITFDIVPTYQYPAVSVAKRKSRVLGRGVAMLESAYTNVGSHLRSLHNSITVPIVQQESLDLLGTLKFEYLCVTPFKHKQMSITRSDTYWKQLVSTRVIGHRGLGKNFNNRKSLQLGENTVESFIAAASLGASYVEFDVQMTKDYVPVVYHDFLVAESGVDIPMHLLTAEQFLGLGNQNSSPGNGKIFHYDKVNQNGNVTRNFAFDDELLGKYNRPRSMSSYPSEQNQKLTVEDDLDREFQDQITRRMKLTKTWKEKGFKGNSRGSSIASDFVTLKELFKRLPKNVGFNIELKYPMLDEAEHESMGEVAFDMNFYVDTILKVIYDENTTGRDILFSSFHPDICLLLSLKQPTIPILFLTEAGTQFMADIRASSLQNAIRFAKKWNLLGIVSAAKTLVTTPRLAQVVKSSGLVCVTYGVENNSPELCKIQMKAGVDAVIADSVLAVREGMRKDDGDAELKV</sequence>
<dbReference type="PANTHER" id="PTHR22958">
    <property type="entry name" value="GLYCEROPHOSPHORYL DIESTER PHOSPHODIESTERASE"/>
    <property type="match status" value="1"/>
</dbReference>
<dbReference type="PROSITE" id="PS50088">
    <property type="entry name" value="ANK_REPEAT"/>
    <property type="match status" value="2"/>
</dbReference>
<feature type="compositionally biased region" description="Basic residues" evidence="5">
    <location>
        <begin position="693"/>
        <end position="706"/>
    </location>
</feature>
<dbReference type="Gene3D" id="1.25.40.20">
    <property type="entry name" value="Ankyrin repeat-containing domain"/>
    <property type="match status" value="1"/>
</dbReference>
<dbReference type="Pfam" id="PF03009">
    <property type="entry name" value="GDPD"/>
    <property type="match status" value="1"/>
</dbReference>
<keyword evidence="3 4" id="KW-0040">ANK repeat</keyword>
<dbReference type="AlphaFoldDB" id="A0AA91Q023"/>
<comment type="caution">
    <text evidence="8">The sequence shown here is derived from an EMBL/GenBank/DDBJ whole genome shotgun (WGS) entry which is preliminary data.</text>
</comment>
<feature type="domain" description="SPX" evidence="6">
    <location>
        <begin position="1"/>
        <end position="156"/>
    </location>
</feature>
<dbReference type="Pfam" id="PF12796">
    <property type="entry name" value="Ank_2"/>
    <property type="match status" value="1"/>
</dbReference>
<dbReference type="InterPro" id="IPR017946">
    <property type="entry name" value="PLC-like_Pdiesterase_TIM-brl"/>
</dbReference>
<evidence type="ECO:0000256" key="4">
    <source>
        <dbReference type="PROSITE-ProRule" id="PRU00023"/>
    </source>
</evidence>
<dbReference type="Pfam" id="PF25329">
    <property type="entry name" value="C2_GDE1"/>
    <property type="match status" value="1"/>
</dbReference>
<evidence type="ECO:0000256" key="1">
    <source>
        <dbReference type="ARBA" id="ARBA00022737"/>
    </source>
</evidence>
<evidence type="ECO:0000259" key="7">
    <source>
        <dbReference type="PROSITE" id="PS51704"/>
    </source>
</evidence>
<dbReference type="InterPro" id="IPR036770">
    <property type="entry name" value="Ankyrin_rpt-contain_sf"/>
</dbReference>
<evidence type="ECO:0000256" key="3">
    <source>
        <dbReference type="ARBA" id="ARBA00023043"/>
    </source>
</evidence>